<evidence type="ECO:0000256" key="6">
    <source>
        <dbReference type="ARBA" id="ARBA00022490"/>
    </source>
</evidence>
<evidence type="ECO:0000256" key="1">
    <source>
        <dbReference type="ARBA" id="ARBA00000439"/>
    </source>
</evidence>
<gene>
    <name evidence="12" type="ORF">PaecuDRAFT_0715</name>
</gene>
<keyword evidence="9" id="KW-0119">Carbohydrate metabolism</keyword>
<dbReference type="InterPro" id="IPR017853">
    <property type="entry name" value="GH"/>
</dbReference>
<evidence type="ECO:0000256" key="3">
    <source>
        <dbReference type="ARBA" id="ARBA00005684"/>
    </source>
</evidence>
<reference evidence="12 13" key="1">
    <citation type="submission" date="2010-07" db="EMBL/GenBank/DDBJ databases">
        <title>The draft genome of Paenibacillus curdlanolyticus YK9.</title>
        <authorList>
            <consortium name="US DOE Joint Genome Institute (JGI-PGF)"/>
            <person name="Lucas S."/>
            <person name="Copeland A."/>
            <person name="Lapidus A."/>
            <person name="Cheng J.-F."/>
            <person name="Bruce D."/>
            <person name="Goodwin L."/>
            <person name="Pitluck S."/>
            <person name="Land M.L."/>
            <person name="Hauser L."/>
            <person name="Chang Y.-J."/>
            <person name="Jeffries C."/>
            <person name="Anderson I.J."/>
            <person name="Johnson E."/>
            <person name="Loganathan U."/>
            <person name="Mulhopadhyay B."/>
            <person name="Kyrpides N."/>
            <person name="Woyke T.J."/>
        </authorList>
    </citation>
    <scope>NUCLEOTIDE SEQUENCE [LARGE SCALE GENOMIC DNA]</scope>
    <source>
        <strain evidence="12 13">YK9</strain>
    </source>
</reference>
<keyword evidence="7 12" id="KW-0328">Glycosyltransferase</keyword>
<dbReference type="Pfam" id="PF02446">
    <property type="entry name" value="Glyco_hydro_77"/>
    <property type="match status" value="1"/>
</dbReference>
<keyword evidence="8 12" id="KW-0808">Transferase</keyword>
<dbReference type="Proteomes" id="UP000005387">
    <property type="component" value="Unassembled WGS sequence"/>
</dbReference>
<dbReference type="EMBL" id="AEDD01000002">
    <property type="protein sequence ID" value="EFM12035.1"/>
    <property type="molecule type" value="Genomic_DNA"/>
</dbReference>
<accession>E0I4Z3</accession>
<evidence type="ECO:0000256" key="10">
    <source>
        <dbReference type="ARBA" id="ARBA00031423"/>
    </source>
</evidence>
<evidence type="ECO:0000256" key="9">
    <source>
        <dbReference type="ARBA" id="ARBA00023277"/>
    </source>
</evidence>
<dbReference type="GO" id="GO:0004134">
    <property type="term" value="F:4-alpha-glucanotransferase activity"/>
    <property type="evidence" value="ECO:0007669"/>
    <property type="project" value="UniProtKB-EC"/>
</dbReference>
<dbReference type="AlphaFoldDB" id="E0I4Z3"/>
<dbReference type="GO" id="GO:0005975">
    <property type="term" value="P:carbohydrate metabolic process"/>
    <property type="evidence" value="ECO:0007669"/>
    <property type="project" value="InterPro"/>
</dbReference>
<evidence type="ECO:0000256" key="5">
    <source>
        <dbReference type="ARBA" id="ARBA00020295"/>
    </source>
</evidence>
<dbReference type="RefSeq" id="WP_006036730.1">
    <property type="nucleotide sequence ID" value="NZ_AEDD01000002.1"/>
</dbReference>
<proteinExistence type="inferred from homology"/>
<organism evidence="12 13">
    <name type="scientific">Paenibacillus curdlanolyticus YK9</name>
    <dbReference type="NCBI Taxonomy" id="717606"/>
    <lineage>
        <taxon>Bacteria</taxon>
        <taxon>Bacillati</taxon>
        <taxon>Bacillota</taxon>
        <taxon>Bacilli</taxon>
        <taxon>Bacillales</taxon>
        <taxon>Paenibacillaceae</taxon>
        <taxon>Paenibacillus</taxon>
    </lineage>
</organism>
<evidence type="ECO:0000256" key="2">
    <source>
        <dbReference type="ARBA" id="ARBA00004496"/>
    </source>
</evidence>
<dbReference type="STRING" id="717606.PaecuDRAFT_0715"/>
<sequence>MSSIAELLLQTNAAEQWKRIGTERRVGVLMPLSSLYSSRSAGVGDFEDLKLAADWCARTGHTILQLLPLNDYYHSPYSTFSLFALDPMYTALDRLIGVPPSEIAPEIEAIRERFPTGLGCIDYDVKQAKLDALYAVFTRLDNAEDHMAYQDFAAENRDWLDDYALYTALKYDYSPFSWEQWEPEYRDAEPSTMLAFTAANDVRIRFVKWLQWQLYEQLKAAKQHANAIDVQLMGDLFYIVSRDSADVWKRRECFWLDLVPGLPPEPAHMQGQRWGDQPVYHWDTVTEAGGLMERRLQYCEHFYNIARLDTVSALFKMWYIPRSAPDELQGVPGFYYPDSCGDFSQRGRDALTKLQSFTSMLLCAENLSPACLVYTPVIRELGVPPINFQRWDKDWDVRHDFIPPNELHPVTIFTLSNHDTSLWADWWEREAGTIDASKLESFCEQHQLDAARIQRRLFDATRSSAGKLRWRDTVSTPKKLAELVGLPMEHIGAFIHDYRNSYGEKEKLWAQMKLQGPMREKADREIIQSAIELIFSSNAVWSIVSMLDYLCMLAIIDGDYDQYRLNRPGTERGRNWTLALPVPLEALLEEKHCSSIRQMIGAVAVS</sequence>
<keyword evidence="13" id="KW-1185">Reference proteome</keyword>
<evidence type="ECO:0000313" key="13">
    <source>
        <dbReference type="Proteomes" id="UP000005387"/>
    </source>
</evidence>
<dbReference type="EC" id="2.4.1.25" evidence="4"/>
<name>E0I4Z3_9BACL</name>
<dbReference type="SUPFAM" id="SSF51445">
    <property type="entry name" value="(Trans)glycosidases"/>
    <property type="match status" value="1"/>
</dbReference>
<dbReference type="PANTHER" id="PTHR32518">
    <property type="match status" value="1"/>
</dbReference>
<protein>
    <recommendedName>
        <fullName evidence="5">4-alpha-glucanotransferase</fullName>
        <ecNumber evidence="4">2.4.1.25</ecNumber>
    </recommendedName>
    <alternativeName>
        <fullName evidence="10">Amylomaltase</fullName>
    </alternativeName>
    <alternativeName>
        <fullName evidence="11">Disproportionating enzyme</fullName>
    </alternativeName>
</protein>
<evidence type="ECO:0000256" key="7">
    <source>
        <dbReference type="ARBA" id="ARBA00022676"/>
    </source>
</evidence>
<keyword evidence="6" id="KW-0963">Cytoplasm</keyword>
<dbReference type="Gene3D" id="3.20.20.80">
    <property type="entry name" value="Glycosidases"/>
    <property type="match status" value="1"/>
</dbReference>
<evidence type="ECO:0000256" key="11">
    <source>
        <dbReference type="ARBA" id="ARBA00031501"/>
    </source>
</evidence>
<dbReference type="PANTHER" id="PTHR32518:SF3">
    <property type="entry name" value="4-ALPHA-GLUCANOTRANSFERASE"/>
    <property type="match status" value="1"/>
</dbReference>
<dbReference type="eggNOG" id="COG1640">
    <property type="taxonomic scope" value="Bacteria"/>
</dbReference>
<evidence type="ECO:0000256" key="4">
    <source>
        <dbReference type="ARBA" id="ARBA00012560"/>
    </source>
</evidence>
<comment type="catalytic activity">
    <reaction evidence="1">
        <text>Transfers a segment of a (1-&gt;4)-alpha-D-glucan to a new position in an acceptor, which may be glucose or a (1-&gt;4)-alpha-D-glucan.</text>
        <dbReference type="EC" id="2.4.1.25"/>
    </reaction>
</comment>
<evidence type="ECO:0000313" key="12">
    <source>
        <dbReference type="EMBL" id="EFM12035.1"/>
    </source>
</evidence>
<comment type="similarity">
    <text evidence="3">Belongs to the disproportionating enzyme family.</text>
</comment>
<comment type="subcellular location">
    <subcellularLocation>
        <location evidence="2">Cytoplasm</location>
    </subcellularLocation>
</comment>
<evidence type="ECO:0000256" key="8">
    <source>
        <dbReference type="ARBA" id="ARBA00022679"/>
    </source>
</evidence>
<dbReference type="GO" id="GO:0005737">
    <property type="term" value="C:cytoplasm"/>
    <property type="evidence" value="ECO:0007669"/>
    <property type="project" value="UniProtKB-SubCell"/>
</dbReference>
<dbReference type="InterPro" id="IPR003385">
    <property type="entry name" value="Glyco_hydro_77"/>
</dbReference>
<dbReference type="OrthoDB" id="9772207at2"/>